<organism evidence="1 2">
    <name type="scientific">Gracilibacillus orientalis</name>
    <dbReference type="NCBI Taxonomy" id="334253"/>
    <lineage>
        <taxon>Bacteria</taxon>
        <taxon>Bacillati</taxon>
        <taxon>Bacillota</taxon>
        <taxon>Bacilli</taxon>
        <taxon>Bacillales</taxon>
        <taxon>Bacillaceae</taxon>
        <taxon>Gracilibacillus</taxon>
    </lineage>
</organism>
<name>A0A1I4MHL1_9BACI</name>
<proteinExistence type="predicted"/>
<keyword evidence="2" id="KW-1185">Reference proteome</keyword>
<reference evidence="2" key="1">
    <citation type="submission" date="2016-10" db="EMBL/GenBank/DDBJ databases">
        <authorList>
            <person name="Varghese N."/>
            <person name="Submissions S."/>
        </authorList>
    </citation>
    <scope>NUCLEOTIDE SEQUENCE [LARGE SCALE GENOMIC DNA]</scope>
    <source>
        <strain evidence="2">CGMCC 1.4250</strain>
    </source>
</reference>
<gene>
    <name evidence="1" type="ORF">SAMN04487943_106271</name>
</gene>
<evidence type="ECO:0000313" key="2">
    <source>
        <dbReference type="Proteomes" id="UP000198565"/>
    </source>
</evidence>
<dbReference type="OrthoDB" id="1644322at2"/>
<dbReference type="AlphaFoldDB" id="A0A1I4MHL1"/>
<protein>
    <submittedName>
        <fullName evidence="1">YolD-like protein</fullName>
    </submittedName>
</protein>
<dbReference type="InterPro" id="IPR014962">
    <property type="entry name" value="YolD"/>
</dbReference>
<dbReference type="EMBL" id="FOTR01000006">
    <property type="protein sequence ID" value="SFM02761.1"/>
    <property type="molecule type" value="Genomic_DNA"/>
</dbReference>
<accession>A0A1I4MHL1</accession>
<dbReference type="Proteomes" id="UP000198565">
    <property type="component" value="Unassembled WGS sequence"/>
</dbReference>
<sequence length="41" mass="4883">MMMPEHMEILHNIFEEEQKVEKPILSEDQLGETQRTINEAI</sequence>
<dbReference type="Pfam" id="PF08863">
    <property type="entry name" value="YolD"/>
    <property type="match status" value="1"/>
</dbReference>
<evidence type="ECO:0000313" key="1">
    <source>
        <dbReference type="EMBL" id="SFM02761.1"/>
    </source>
</evidence>